<dbReference type="InterPro" id="IPR020019">
    <property type="entry name" value="AcTrfase_PglD-like"/>
</dbReference>
<dbReference type="STRING" id="1727163.AO498_14155"/>
<evidence type="ECO:0000256" key="1">
    <source>
        <dbReference type="ARBA" id="ARBA00007274"/>
    </source>
</evidence>
<dbReference type="AlphaFoldDB" id="A0A142ER34"/>
<organism evidence="8 9">
    <name type="scientific">Algoriphagus sanaruensis</name>
    <dbReference type="NCBI Taxonomy" id="1727163"/>
    <lineage>
        <taxon>Bacteria</taxon>
        <taxon>Pseudomonadati</taxon>
        <taxon>Bacteroidota</taxon>
        <taxon>Cytophagia</taxon>
        <taxon>Cytophagales</taxon>
        <taxon>Cyclobacteriaceae</taxon>
        <taxon>Algoriphagus</taxon>
    </lineage>
</organism>
<sequence length="201" mass="21761">MVIAGAGGHGLEVFQLLINQGLDSESIFFFDEDLNKEKTELFGRPIITQWNEAKELLGKDSRFCLGVGNPEFRKKLAHEFEKIGGVLIGLRGRFIHEWEEKLSVHDQMAYSFVGPKTKLGRGVLINTRANIHHEVQVGDYSEVGPGAILLGSSKIGKLCRIGAGAIVLPRVTIGDHVIVGAGAVVTKDIPSGIIVKGVPAR</sequence>
<dbReference type="Proteomes" id="UP000073816">
    <property type="component" value="Chromosome"/>
</dbReference>
<feature type="binding site" evidence="6">
    <location>
        <position position="68"/>
    </location>
    <ligand>
        <name>substrate</name>
    </ligand>
</feature>
<dbReference type="KEGG" id="alm:AO498_14155"/>
<dbReference type="EMBL" id="CP012836">
    <property type="protein sequence ID" value="AMQ57589.1"/>
    <property type="molecule type" value="Genomic_DNA"/>
</dbReference>
<dbReference type="InterPro" id="IPR011004">
    <property type="entry name" value="Trimer_LpxA-like_sf"/>
</dbReference>
<keyword evidence="2" id="KW-0808">Transferase</keyword>
<dbReference type="PATRIC" id="fig|1727163.4.peg.2970"/>
<dbReference type="InterPro" id="IPR018357">
    <property type="entry name" value="Hexapep_transf_CS"/>
</dbReference>
<dbReference type="CDD" id="cd03360">
    <property type="entry name" value="LbH_AT_putative"/>
    <property type="match status" value="1"/>
</dbReference>
<dbReference type="Gene3D" id="3.40.50.20">
    <property type="match status" value="1"/>
</dbReference>
<proteinExistence type="inferred from homology"/>
<dbReference type="PROSITE" id="PS00101">
    <property type="entry name" value="HEXAPEP_TRANSFERASES"/>
    <property type="match status" value="1"/>
</dbReference>
<evidence type="ECO:0000256" key="2">
    <source>
        <dbReference type="ARBA" id="ARBA00022679"/>
    </source>
</evidence>
<feature type="site" description="Increases basicity of active site His" evidence="5">
    <location>
        <position position="134"/>
    </location>
</feature>
<evidence type="ECO:0000313" key="8">
    <source>
        <dbReference type="EMBL" id="AMQ57589.1"/>
    </source>
</evidence>
<gene>
    <name evidence="8" type="ORF">AO498_14155</name>
</gene>
<evidence type="ECO:0000256" key="5">
    <source>
        <dbReference type="PIRSR" id="PIRSR620019-1"/>
    </source>
</evidence>
<keyword evidence="3" id="KW-0677">Repeat</keyword>
<keyword evidence="4" id="KW-0012">Acyltransferase</keyword>
<dbReference type="Gene3D" id="2.160.10.10">
    <property type="entry name" value="Hexapeptide repeat proteins"/>
    <property type="match status" value="1"/>
</dbReference>
<dbReference type="SUPFAM" id="SSF51161">
    <property type="entry name" value="Trimeric LpxA-like enzymes"/>
    <property type="match status" value="1"/>
</dbReference>
<protein>
    <recommendedName>
        <fullName evidence="7">PglD N-terminal domain-containing protein</fullName>
    </recommendedName>
</protein>
<dbReference type="PANTHER" id="PTHR43300">
    <property type="entry name" value="ACETYLTRANSFERASE"/>
    <property type="match status" value="1"/>
</dbReference>
<evidence type="ECO:0000313" key="9">
    <source>
        <dbReference type="Proteomes" id="UP000073816"/>
    </source>
</evidence>
<comment type="similarity">
    <text evidence="1">Belongs to the transferase hexapeptide repeat family.</text>
</comment>
<feature type="domain" description="PglD N-terminal" evidence="7">
    <location>
        <begin position="2"/>
        <end position="79"/>
    </location>
</feature>
<evidence type="ECO:0000256" key="6">
    <source>
        <dbReference type="PIRSR" id="PIRSR620019-2"/>
    </source>
</evidence>
<evidence type="ECO:0000256" key="4">
    <source>
        <dbReference type="ARBA" id="ARBA00023315"/>
    </source>
</evidence>
<dbReference type="InterPro" id="IPR050179">
    <property type="entry name" value="Trans_hexapeptide_repeat"/>
</dbReference>
<dbReference type="Pfam" id="PF00132">
    <property type="entry name" value="Hexapep"/>
    <property type="match status" value="2"/>
</dbReference>
<dbReference type="InterPro" id="IPR001451">
    <property type="entry name" value="Hexapep"/>
</dbReference>
<reference evidence="8 9" key="2">
    <citation type="journal article" date="2016" name="Genome Announc.">
        <title>Complete Genome Sequence of Algoriphagus sp. Strain M8-2, Isolated from a Brackish Lake.</title>
        <authorList>
            <person name="Muraguchi Y."/>
            <person name="Kushimoto K."/>
            <person name="Ohtsubo Y."/>
            <person name="Suzuki T."/>
            <person name="Dohra H."/>
            <person name="Kimbara K."/>
            <person name="Shintani M."/>
        </authorList>
    </citation>
    <scope>NUCLEOTIDE SEQUENCE [LARGE SCALE GENOMIC DNA]</scope>
    <source>
        <strain evidence="8 9">M8-2</strain>
    </source>
</reference>
<evidence type="ECO:0000256" key="3">
    <source>
        <dbReference type="ARBA" id="ARBA00022737"/>
    </source>
</evidence>
<feature type="active site" description="Proton acceptor" evidence="5">
    <location>
        <position position="133"/>
    </location>
</feature>
<accession>A0A142ER34</accession>
<evidence type="ECO:0000259" key="7">
    <source>
        <dbReference type="Pfam" id="PF17836"/>
    </source>
</evidence>
<dbReference type="GO" id="GO:0016746">
    <property type="term" value="F:acyltransferase activity"/>
    <property type="evidence" value="ECO:0007669"/>
    <property type="project" value="UniProtKB-KW"/>
</dbReference>
<dbReference type="PANTHER" id="PTHR43300:SF7">
    <property type="entry name" value="UDP-N-ACETYLBACILLOSAMINE N-ACETYLTRANSFERASE"/>
    <property type="match status" value="1"/>
</dbReference>
<reference evidence="9" key="1">
    <citation type="submission" date="2015-09" db="EMBL/GenBank/DDBJ databases">
        <title>Complete sequence of Algoriphagus sp. M8-2.</title>
        <authorList>
            <person name="Shintani M."/>
        </authorList>
    </citation>
    <scope>NUCLEOTIDE SEQUENCE [LARGE SCALE GENOMIC DNA]</scope>
    <source>
        <strain evidence="9">M8-2</strain>
    </source>
</reference>
<name>A0A142ER34_9BACT</name>
<dbReference type="InterPro" id="IPR041561">
    <property type="entry name" value="PglD_N"/>
</dbReference>
<dbReference type="Pfam" id="PF17836">
    <property type="entry name" value="PglD_N"/>
    <property type="match status" value="1"/>
</dbReference>
<keyword evidence="9" id="KW-1185">Reference proteome</keyword>